<dbReference type="Proteomes" id="UP000029868">
    <property type="component" value="Unassembled WGS sequence"/>
</dbReference>
<evidence type="ECO:0000256" key="1">
    <source>
        <dbReference type="ARBA" id="ARBA00023015"/>
    </source>
</evidence>
<dbReference type="SUPFAM" id="SSF51206">
    <property type="entry name" value="cAMP-binding domain-like"/>
    <property type="match status" value="1"/>
</dbReference>
<keyword evidence="3" id="KW-0804">Transcription</keyword>
<dbReference type="Gene3D" id="1.10.10.10">
    <property type="entry name" value="Winged helix-like DNA-binding domain superfamily/Winged helix DNA-binding domain"/>
    <property type="match status" value="1"/>
</dbReference>
<dbReference type="InterPro" id="IPR014710">
    <property type="entry name" value="RmlC-like_jellyroll"/>
</dbReference>
<dbReference type="InterPro" id="IPR050397">
    <property type="entry name" value="Env_Response_Regulators"/>
</dbReference>
<evidence type="ECO:0000313" key="5">
    <source>
        <dbReference type="EMBL" id="KGJ87356.1"/>
    </source>
</evidence>
<dbReference type="PANTHER" id="PTHR24567:SF74">
    <property type="entry name" value="HTH-TYPE TRANSCRIPTIONAL REGULATOR ARCR"/>
    <property type="match status" value="1"/>
</dbReference>
<evidence type="ECO:0000256" key="3">
    <source>
        <dbReference type="ARBA" id="ARBA00023163"/>
    </source>
</evidence>
<dbReference type="Pfam" id="PF13545">
    <property type="entry name" value="HTH_Crp_2"/>
    <property type="match status" value="1"/>
</dbReference>
<dbReference type="InterPro" id="IPR018490">
    <property type="entry name" value="cNMP-bd_dom_sf"/>
</dbReference>
<dbReference type="EMBL" id="JQEC01000072">
    <property type="protein sequence ID" value="KGJ87356.1"/>
    <property type="molecule type" value="Genomic_DNA"/>
</dbReference>
<accession>A0A099KAH2</accession>
<dbReference type="RefSeq" id="WP_033084423.1">
    <property type="nucleotide sequence ID" value="NZ_JQEC01000072.1"/>
</dbReference>
<dbReference type="PANTHER" id="PTHR24567">
    <property type="entry name" value="CRP FAMILY TRANSCRIPTIONAL REGULATORY PROTEIN"/>
    <property type="match status" value="1"/>
</dbReference>
<organism evidence="5 6">
    <name type="scientific">Colwellia psychrerythraea</name>
    <name type="common">Vibrio psychroerythus</name>
    <dbReference type="NCBI Taxonomy" id="28229"/>
    <lineage>
        <taxon>Bacteria</taxon>
        <taxon>Pseudomonadati</taxon>
        <taxon>Pseudomonadota</taxon>
        <taxon>Gammaproteobacteria</taxon>
        <taxon>Alteromonadales</taxon>
        <taxon>Colwelliaceae</taxon>
        <taxon>Colwellia</taxon>
    </lineage>
</organism>
<keyword evidence="1" id="KW-0805">Transcription regulation</keyword>
<dbReference type="GO" id="GO:0003677">
    <property type="term" value="F:DNA binding"/>
    <property type="evidence" value="ECO:0007669"/>
    <property type="project" value="UniProtKB-KW"/>
</dbReference>
<dbReference type="Pfam" id="PF00027">
    <property type="entry name" value="cNMP_binding"/>
    <property type="match status" value="1"/>
</dbReference>
<dbReference type="AlphaFoldDB" id="A0A099KAH2"/>
<evidence type="ECO:0000256" key="2">
    <source>
        <dbReference type="ARBA" id="ARBA00023125"/>
    </source>
</evidence>
<name>A0A099KAH2_COLPS</name>
<feature type="domain" description="Cyclic nucleotide-binding" evidence="4">
    <location>
        <begin position="56"/>
        <end position="142"/>
    </location>
</feature>
<proteinExistence type="predicted"/>
<dbReference type="InterPro" id="IPR036388">
    <property type="entry name" value="WH-like_DNA-bd_sf"/>
</dbReference>
<dbReference type="CDD" id="cd00038">
    <property type="entry name" value="CAP_ED"/>
    <property type="match status" value="1"/>
</dbReference>
<dbReference type="PATRIC" id="fig|28229.3.peg.4491"/>
<dbReference type="GO" id="GO:0003700">
    <property type="term" value="F:DNA-binding transcription factor activity"/>
    <property type="evidence" value="ECO:0007669"/>
    <property type="project" value="TreeGrafter"/>
</dbReference>
<dbReference type="InterPro" id="IPR012318">
    <property type="entry name" value="HTH_CRP"/>
</dbReference>
<gene>
    <name evidence="5" type="ORF">GAB14E_4511</name>
</gene>
<sequence length="253" mass="29238">MSKALIPVSHQANAALVKQAKLFAELPQVLLEKMQRDFHVTTWHKGQYISADVLMQQFFVLLEGQVELKKVHPETAREATVDIFYPGDSFDVMVLLDGKPHEVIIAPLNTVRLLNIPIETMRQWIWTYPEVNNQFLPYLAQKMREHEQRATSLVLHDTSTRLSRLILKHIDKINSYKGAPDCEHNQHLVNGLNDETLARMVGSVRQVVNKQLRHWQAQGILEKKRNQLIIKDLQALEQEAHFDTQYGQAQLIK</sequence>
<evidence type="ECO:0000259" key="4">
    <source>
        <dbReference type="PROSITE" id="PS50042"/>
    </source>
</evidence>
<dbReference type="SUPFAM" id="SSF46785">
    <property type="entry name" value="Winged helix' DNA-binding domain"/>
    <property type="match status" value="1"/>
</dbReference>
<keyword evidence="2" id="KW-0238">DNA-binding</keyword>
<dbReference type="PROSITE" id="PS50042">
    <property type="entry name" value="CNMP_BINDING_3"/>
    <property type="match status" value="1"/>
</dbReference>
<dbReference type="InterPro" id="IPR036390">
    <property type="entry name" value="WH_DNA-bd_sf"/>
</dbReference>
<dbReference type="GO" id="GO:0005829">
    <property type="term" value="C:cytosol"/>
    <property type="evidence" value="ECO:0007669"/>
    <property type="project" value="TreeGrafter"/>
</dbReference>
<dbReference type="InterPro" id="IPR000595">
    <property type="entry name" value="cNMP-bd_dom"/>
</dbReference>
<protein>
    <submittedName>
        <fullName evidence="5">Putative transcriptional regulator, Crp/Fnr family</fullName>
    </submittedName>
</protein>
<reference evidence="5 6" key="1">
    <citation type="submission" date="2014-08" db="EMBL/GenBank/DDBJ databases">
        <title>Genomic and Phenotypic Diversity of Colwellia psychrerythraea strains from Disparate Marine Basins.</title>
        <authorList>
            <person name="Techtmann S.M."/>
            <person name="Stelling S.C."/>
            <person name="Utturkar S.M."/>
            <person name="Alshibli N."/>
            <person name="Harris A."/>
            <person name="Brown S.D."/>
            <person name="Hazen T.C."/>
        </authorList>
    </citation>
    <scope>NUCLEOTIDE SEQUENCE [LARGE SCALE GENOMIC DNA]</scope>
    <source>
        <strain evidence="5 6">GAB14E</strain>
    </source>
</reference>
<dbReference type="OrthoDB" id="9777588at2"/>
<evidence type="ECO:0000313" key="6">
    <source>
        <dbReference type="Proteomes" id="UP000029868"/>
    </source>
</evidence>
<dbReference type="Gene3D" id="2.60.120.10">
    <property type="entry name" value="Jelly Rolls"/>
    <property type="match status" value="1"/>
</dbReference>
<comment type="caution">
    <text evidence="5">The sequence shown here is derived from an EMBL/GenBank/DDBJ whole genome shotgun (WGS) entry which is preliminary data.</text>
</comment>